<feature type="transmembrane region" description="Helical" evidence="7">
    <location>
        <begin position="190"/>
        <end position="207"/>
    </location>
</feature>
<feature type="transmembrane region" description="Helical" evidence="7">
    <location>
        <begin position="244"/>
        <end position="270"/>
    </location>
</feature>
<name>A0A0B0HFG8_SOVGS</name>
<evidence type="ECO:0000256" key="6">
    <source>
        <dbReference type="ARBA" id="ARBA00023136"/>
    </source>
</evidence>
<comment type="subcellular location">
    <subcellularLocation>
        <location evidence="7">Cell membrane</location>
        <topology evidence="7">Multi-pass membrane protein</topology>
    </subcellularLocation>
</comment>
<dbReference type="PANTHER" id="PTHR30589:SF0">
    <property type="entry name" value="PHOSPHATIDYLGLYCEROL--PROLIPOPROTEIN DIACYLGLYCERYL TRANSFERASE"/>
    <property type="match status" value="1"/>
</dbReference>
<dbReference type="PROSITE" id="PS01311">
    <property type="entry name" value="LGT"/>
    <property type="match status" value="1"/>
</dbReference>
<evidence type="ECO:0000256" key="7">
    <source>
        <dbReference type="HAMAP-Rule" id="MF_01147"/>
    </source>
</evidence>
<feature type="binding site" evidence="7">
    <location>
        <position position="140"/>
    </location>
    <ligand>
        <name>a 1,2-diacyl-sn-glycero-3-phospho-(1'-sn-glycerol)</name>
        <dbReference type="ChEBI" id="CHEBI:64716"/>
    </ligand>
</feature>
<keyword evidence="5 7" id="KW-1133">Transmembrane helix</keyword>
<comment type="pathway">
    <text evidence="7">Protein modification; lipoprotein biosynthesis (diacylglyceryl transfer).</text>
</comment>
<dbReference type="PATRIC" id="fig|2340.3.peg.727"/>
<comment type="catalytic activity">
    <reaction evidence="7">
        <text>L-cysteinyl-[prolipoprotein] + a 1,2-diacyl-sn-glycero-3-phospho-(1'-sn-glycerol) = an S-1,2-diacyl-sn-glyceryl-L-cysteinyl-[prolipoprotein] + sn-glycerol 1-phosphate + H(+)</text>
        <dbReference type="Rhea" id="RHEA:56712"/>
        <dbReference type="Rhea" id="RHEA-COMP:14679"/>
        <dbReference type="Rhea" id="RHEA-COMP:14680"/>
        <dbReference type="ChEBI" id="CHEBI:15378"/>
        <dbReference type="ChEBI" id="CHEBI:29950"/>
        <dbReference type="ChEBI" id="CHEBI:57685"/>
        <dbReference type="ChEBI" id="CHEBI:64716"/>
        <dbReference type="ChEBI" id="CHEBI:140658"/>
        <dbReference type="EC" id="2.5.1.145"/>
    </reaction>
</comment>
<keyword evidence="4 7" id="KW-0812">Transmembrane</keyword>
<reference evidence="8 9" key="1">
    <citation type="journal article" date="2014" name="BMC Genomics">
        <title>The genome of the intracellular bacterium of the coastal bivalve, Solemya velum: a blueprint for thriving in and out of symbiosis.</title>
        <authorList>
            <person name="Dmytrenko O."/>
            <person name="Russell S.L."/>
            <person name="Loo W.T."/>
            <person name="Fontanez K.M."/>
            <person name="Liao L."/>
            <person name="Roeselers G."/>
            <person name="Sharma R."/>
            <person name="Stewart F.J."/>
            <person name="Newton I.L."/>
            <person name="Woyke T."/>
            <person name="Wu D."/>
            <person name="Lang J.M."/>
            <person name="Eisen J.A."/>
            <person name="Cavanaugh C.M."/>
        </authorList>
    </citation>
    <scope>NUCLEOTIDE SEQUENCE [LARGE SCALE GENOMIC DNA]</scope>
    <source>
        <strain evidence="8 9">WH</strain>
    </source>
</reference>
<gene>
    <name evidence="7" type="primary">lgt</name>
    <name evidence="8" type="ORF">JV46_21610</name>
</gene>
<dbReference type="Proteomes" id="UP000030856">
    <property type="component" value="Unassembled WGS sequence"/>
</dbReference>
<dbReference type="InterPro" id="IPR001640">
    <property type="entry name" value="Lgt"/>
</dbReference>
<dbReference type="OrthoDB" id="871140at2"/>
<feature type="transmembrane region" description="Helical" evidence="7">
    <location>
        <begin position="214"/>
        <end position="232"/>
    </location>
</feature>
<dbReference type="UniPathway" id="UPA00664"/>
<dbReference type="EC" id="2.5.1.145" evidence="7"/>
<dbReference type="RefSeq" id="WP_043115956.1">
    <property type="nucleotide sequence ID" value="NZ_JRAA01000001.1"/>
</dbReference>
<sequence>MLTYPDLDPVLLSIGSLKIHWYGIMYLVGFVAAWWLARYRARTQPARGWKVAEIEDLIFYAALGVILGGRLGYILFYSFDETLADPIRILRIWEGGMAFHGGLLGVMLAMWLYARKTSRRFFAVTDFIAPLVPIGLLTGRIANFINAELWGGPTSLAVGMKVPCERSYELCQRVGVSDVGMSAPVHASQLYEAGLEGALLFLILWFYSAKQRAVMAVSALFLIFYGLFRFSIEFVRMPDAHIGYLFGGWFTMGMLLSLPMIIGGVLLLLVAYKKNMETPSATVS</sequence>
<dbReference type="PANTHER" id="PTHR30589">
    <property type="entry name" value="PROLIPOPROTEIN DIACYLGLYCERYL TRANSFERASE"/>
    <property type="match status" value="1"/>
</dbReference>
<evidence type="ECO:0000256" key="2">
    <source>
        <dbReference type="ARBA" id="ARBA00022475"/>
    </source>
</evidence>
<dbReference type="GO" id="GO:0005886">
    <property type="term" value="C:plasma membrane"/>
    <property type="evidence" value="ECO:0007669"/>
    <property type="project" value="UniProtKB-SubCell"/>
</dbReference>
<feature type="transmembrane region" description="Helical" evidence="7">
    <location>
        <begin position="20"/>
        <end position="37"/>
    </location>
</feature>
<dbReference type="EMBL" id="JRAA01000001">
    <property type="protein sequence ID" value="KHF26216.1"/>
    <property type="molecule type" value="Genomic_DNA"/>
</dbReference>
<accession>A0A0B0HFG8</accession>
<keyword evidence="6 7" id="KW-0472">Membrane</keyword>
<keyword evidence="9" id="KW-1185">Reference proteome</keyword>
<dbReference type="AlphaFoldDB" id="A0A0B0HFG8"/>
<dbReference type="GO" id="GO:0008961">
    <property type="term" value="F:phosphatidylglycerol-prolipoprotein diacylglyceryl transferase activity"/>
    <property type="evidence" value="ECO:0007669"/>
    <property type="project" value="UniProtKB-UniRule"/>
</dbReference>
<proteinExistence type="inferred from homology"/>
<dbReference type="HAMAP" id="MF_01147">
    <property type="entry name" value="Lgt"/>
    <property type="match status" value="1"/>
</dbReference>
<keyword evidence="2 7" id="KW-1003">Cell membrane</keyword>
<dbReference type="STRING" id="2340.JV46_21610"/>
<evidence type="ECO:0000256" key="5">
    <source>
        <dbReference type="ARBA" id="ARBA00022989"/>
    </source>
</evidence>
<comment type="similarity">
    <text evidence="1 7">Belongs to the Lgt family.</text>
</comment>
<keyword evidence="3 7" id="KW-0808">Transferase</keyword>
<evidence type="ECO:0000256" key="1">
    <source>
        <dbReference type="ARBA" id="ARBA00007150"/>
    </source>
</evidence>
<evidence type="ECO:0000313" key="9">
    <source>
        <dbReference type="Proteomes" id="UP000030856"/>
    </source>
</evidence>
<comment type="caution">
    <text evidence="8">The sequence shown here is derived from an EMBL/GenBank/DDBJ whole genome shotgun (WGS) entry which is preliminary data.</text>
</comment>
<organism evidence="8 9">
    <name type="scientific">Solemya velum gill symbiont</name>
    <dbReference type="NCBI Taxonomy" id="2340"/>
    <lineage>
        <taxon>Bacteria</taxon>
        <taxon>Pseudomonadati</taxon>
        <taxon>Pseudomonadota</taxon>
        <taxon>Gammaproteobacteria</taxon>
        <taxon>sulfur-oxidizing symbionts</taxon>
    </lineage>
</organism>
<feature type="transmembrane region" description="Helical" evidence="7">
    <location>
        <begin position="97"/>
        <end position="114"/>
    </location>
</feature>
<keyword evidence="8" id="KW-0449">Lipoprotein</keyword>
<feature type="transmembrane region" description="Helical" evidence="7">
    <location>
        <begin position="57"/>
        <end position="77"/>
    </location>
</feature>
<comment type="function">
    <text evidence="7">Catalyzes the transfer of the diacylglyceryl group from phosphatidylglycerol to the sulfhydryl group of the N-terminal cysteine of a prolipoprotein, the first step in the formation of mature lipoproteins.</text>
</comment>
<dbReference type="NCBIfam" id="TIGR00544">
    <property type="entry name" value="lgt"/>
    <property type="match status" value="1"/>
</dbReference>
<evidence type="ECO:0000256" key="3">
    <source>
        <dbReference type="ARBA" id="ARBA00022679"/>
    </source>
</evidence>
<protein>
    <recommendedName>
        <fullName evidence="7">Phosphatidylglycerol--prolipoprotein diacylglyceryl transferase</fullName>
        <ecNumber evidence="7">2.5.1.145</ecNumber>
    </recommendedName>
</protein>
<dbReference type="eggNOG" id="COG0682">
    <property type="taxonomic scope" value="Bacteria"/>
</dbReference>
<evidence type="ECO:0000256" key="4">
    <source>
        <dbReference type="ARBA" id="ARBA00022692"/>
    </source>
</evidence>
<dbReference type="Pfam" id="PF01790">
    <property type="entry name" value="LGT"/>
    <property type="match status" value="1"/>
</dbReference>
<feature type="transmembrane region" description="Helical" evidence="7">
    <location>
        <begin position="121"/>
        <end position="142"/>
    </location>
</feature>
<evidence type="ECO:0000313" key="8">
    <source>
        <dbReference type="EMBL" id="KHF26216.1"/>
    </source>
</evidence>
<dbReference type="GO" id="GO:0042158">
    <property type="term" value="P:lipoprotein biosynthetic process"/>
    <property type="evidence" value="ECO:0007669"/>
    <property type="project" value="UniProtKB-UniRule"/>
</dbReference>